<dbReference type="EMBL" id="LNYH01000005">
    <property type="protein sequence ID" value="KTD34003.1"/>
    <property type="molecule type" value="Genomic_DNA"/>
</dbReference>
<dbReference type="Proteomes" id="UP000054761">
    <property type="component" value="Unassembled WGS sequence"/>
</dbReference>
<dbReference type="Pfam" id="PF13480">
    <property type="entry name" value="Acetyltransf_6"/>
    <property type="match status" value="1"/>
</dbReference>
<dbReference type="PANTHER" id="PTHR36174">
    <property type="entry name" value="LIPID II:GLYCINE GLYCYLTRANSFERASE"/>
    <property type="match status" value="1"/>
</dbReference>
<dbReference type="PANTHER" id="PTHR36174:SF1">
    <property type="entry name" value="LIPID II:GLYCINE GLYCYLTRANSFERASE"/>
    <property type="match status" value="1"/>
</dbReference>
<dbReference type="OrthoDB" id="9808687at2"/>
<dbReference type="Gene3D" id="3.40.630.30">
    <property type="match status" value="1"/>
</dbReference>
<evidence type="ECO:0000259" key="1">
    <source>
        <dbReference type="Pfam" id="PF13480"/>
    </source>
</evidence>
<dbReference type="AlphaFoldDB" id="A0A0W0WNW5"/>
<evidence type="ECO:0000313" key="2">
    <source>
        <dbReference type="EMBL" id="KTD34003.1"/>
    </source>
</evidence>
<accession>A0A0W0WNW5</accession>
<reference evidence="2 3" key="1">
    <citation type="submission" date="2015-11" db="EMBL/GenBank/DDBJ databases">
        <title>Genomic analysis of 38 Legionella species identifies large and diverse effector repertoires.</title>
        <authorList>
            <person name="Burstein D."/>
            <person name="Amaro F."/>
            <person name="Zusman T."/>
            <person name="Lifshitz Z."/>
            <person name="Cohen O."/>
            <person name="Gilbert J.A."/>
            <person name="Pupko T."/>
            <person name="Shuman H.A."/>
            <person name="Segal G."/>
        </authorList>
    </citation>
    <scope>NUCLEOTIDE SEQUENCE [LARGE SCALE GENOMIC DNA]</scope>
    <source>
        <strain evidence="2 3">Bercovier 4</strain>
    </source>
</reference>
<dbReference type="STRING" id="454.Lisr_0181"/>
<evidence type="ECO:0000313" key="3">
    <source>
        <dbReference type="Proteomes" id="UP000054761"/>
    </source>
</evidence>
<sequence>MVICQPYQADHKDNWNGFIETCKTPLFFFKREFVEYHSDRFIDASLMFYQQDRLIAVFPASKHDEILISHGGLTYGGLLLSDKLRSDVVGEVVYSLAKHAWDNGYHKILYKAIPYLFYTQGAQEDLYFLVNRLGARIFRRDLSSVIYLDNRMKLSKGRKWLIARAKKSGLNVTSSQDWANFHDLLCTVLSRHGTAPVHSMEELEKLSQLFPANIQLKIIEKNNTLLAATLLFKFNSTVHTQYLATNEEGKELGALDFLVENSIEESKQNGFKYFSFGISTEEQGKVLNEGLIAQKESFGARGLVLDAYEVNLNDKFS</sequence>
<protein>
    <recommendedName>
        <fullName evidence="1">BioF2-like acetyltransferase domain-containing protein</fullName>
    </recommendedName>
</protein>
<name>A0A0W0WNW5_9GAMM</name>
<dbReference type="InterPro" id="IPR050644">
    <property type="entry name" value="PG_Glycine_Bridge_Synth"/>
</dbReference>
<comment type="caution">
    <text evidence="2">The sequence shown here is derived from an EMBL/GenBank/DDBJ whole genome shotgun (WGS) entry which is preliminary data.</text>
</comment>
<feature type="domain" description="BioF2-like acetyltransferase" evidence="1">
    <location>
        <begin position="172"/>
        <end position="281"/>
    </location>
</feature>
<dbReference type="InterPro" id="IPR016181">
    <property type="entry name" value="Acyl_CoA_acyltransferase"/>
</dbReference>
<keyword evidence="3" id="KW-1185">Reference proteome</keyword>
<dbReference type="PATRIC" id="fig|454.4.peg.188"/>
<dbReference type="SUPFAM" id="SSF55729">
    <property type="entry name" value="Acyl-CoA N-acyltransferases (Nat)"/>
    <property type="match status" value="1"/>
</dbReference>
<proteinExistence type="predicted"/>
<gene>
    <name evidence="2" type="ORF">Lisr_0181</name>
</gene>
<organism evidence="2 3">
    <name type="scientific">Legionella israelensis</name>
    <dbReference type="NCBI Taxonomy" id="454"/>
    <lineage>
        <taxon>Bacteria</taxon>
        <taxon>Pseudomonadati</taxon>
        <taxon>Pseudomonadota</taxon>
        <taxon>Gammaproteobacteria</taxon>
        <taxon>Legionellales</taxon>
        <taxon>Legionellaceae</taxon>
        <taxon>Legionella</taxon>
    </lineage>
</organism>
<dbReference type="RefSeq" id="WP_058500572.1">
    <property type="nucleotide sequence ID" value="NZ_CAAAJA010000005.1"/>
</dbReference>
<dbReference type="InterPro" id="IPR038740">
    <property type="entry name" value="BioF2-like_GNAT_dom"/>
</dbReference>